<gene>
    <name evidence="1" type="ORF">EVAR_61779_1</name>
</gene>
<proteinExistence type="predicted"/>
<organism evidence="1 2">
    <name type="scientific">Eumeta variegata</name>
    <name type="common">Bagworm moth</name>
    <name type="synonym">Eumeta japonica</name>
    <dbReference type="NCBI Taxonomy" id="151549"/>
    <lineage>
        <taxon>Eukaryota</taxon>
        <taxon>Metazoa</taxon>
        <taxon>Ecdysozoa</taxon>
        <taxon>Arthropoda</taxon>
        <taxon>Hexapoda</taxon>
        <taxon>Insecta</taxon>
        <taxon>Pterygota</taxon>
        <taxon>Neoptera</taxon>
        <taxon>Endopterygota</taxon>
        <taxon>Lepidoptera</taxon>
        <taxon>Glossata</taxon>
        <taxon>Ditrysia</taxon>
        <taxon>Tineoidea</taxon>
        <taxon>Psychidae</taxon>
        <taxon>Oiketicinae</taxon>
        <taxon>Eumeta</taxon>
    </lineage>
</organism>
<keyword evidence="2" id="KW-1185">Reference proteome</keyword>
<protein>
    <submittedName>
        <fullName evidence="1">Uncharacterized protein</fullName>
    </submittedName>
</protein>
<evidence type="ECO:0000313" key="1">
    <source>
        <dbReference type="EMBL" id="GBP81381.1"/>
    </source>
</evidence>
<evidence type="ECO:0000313" key="2">
    <source>
        <dbReference type="Proteomes" id="UP000299102"/>
    </source>
</evidence>
<reference evidence="1 2" key="1">
    <citation type="journal article" date="2019" name="Commun. Biol.">
        <title>The bagworm genome reveals a unique fibroin gene that provides high tensile strength.</title>
        <authorList>
            <person name="Kono N."/>
            <person name="Nakamura H."/>
            <person name="Ohtoshi R."/>
            <person name="Tomita M."/>
            <person name="Numata K."/>
            <person name="Arakawa K."/>
        </authorList>
    </citation>
    <scope>NUCLEOTIDE SEQUENCE [LARGE SCALE GENOMIC DNA]</scope>
</reference>
<dbReference type="AlphaFoldDB" id="A0A4C1YY21"/>
<sequence>MWLQSNFYCTGSPAPALIPPRPIRLPVRSSRSHRKNVMIKRLLTSPVPDERHGSVVDRIAFQLVGIAFEPDRERIKRRVLKSLTTPDSHWHNLDSSRSRPSI</sequence>
<dbReference type="Proteomes" id="UP000299102">
    <property type="component" value="Unassembled WGS sequence"/>
</dbReference>
<accession>A0A4C1YY21</accession>
<dbReference type="EMBL" id="BGZK01001508">
    <property type="protein sequence ID" value="GBP81381.1"/>
    <property type="molecule type" value="Genomic_DNA"/>
</dbReference>
<name>A0A4C1YY21_EUMVA</name>
<comment type="caution">
    <text evidence="1">The sequence shown here is derived from an EMBL/GenBank/DDBJ whole genome shotgun (WGS) entry which is preliminary data.</text>
</comment>